<keyword evidence="5" id="KW-1185">Reference proteome</keyword>
<feature type="signal peptide" evidence="3">
    <location>
        <begin position="1"/>
        <end position="17"/>
    </location>
</feature>
<evidence type="ECO:0000256" key="1">
    <source>
        <dbReference type="SAM" id="Coils"/>
    </source>
</evidence>
<evidence type="ECO:0000256" key="2">
    <source>
        <dbReference type="SAM" id="Phobius"/>
    </source>
</evidence>
<evidence type="ECO:0000313" key="5">
    <source>
        <dbReference type="Proteomes" id="UP000311919"/>
    </source>
</evidence>
<evidence type="ECO:0000313" key="4">
    <source>
        <dbReference type="EMBL" id="TNN08567.1"/>
    </source>
</evidence>
<organism evidence="4 5">
    <name type="scientific">Schistosoma japonicum</name>
    <name type="common">Blood fluke</name>
    <dbReference type="NCBI Taxonomy" id="6182"/>
    <lineage>
        <taxon>Eukaryota</taxon>
        <taxon>Metazoa</taxon>
        <taxon>Spiralia</taxon>
        <taxon>Lophotrochozoa</taxon>
        <taxon>Platyhelminthes</taxon>
        <taxon>Trematoda</taxon>
        <taxon>Digenea</taxon>
        <taxon>Strigeidida</taxon>
        <taxon>Schistosomatoidea</taxon>
        <taxon>Schistosomatidae</taxon>
        <taxon>Schistosoma</taxon>
    </lineage>
</organism>
<evidence type="ECO:0000256" key="3">
    <source>
        <dbReference type="SAM" id="SignalP"/>
    </source>
</evidence>
<dbReference type="EMBL" id="SKCS01000406">
    <property type="protein sequence ID" value="TNN08567.1"/>
    <property type="molecule type" value="Genomic_DNA"/>
</dbReference>
<keyword evidence="2" id="KW-1133">Transmembrane helix</keyword>
<reference evidence="4 5" key="1">
    <citation type="submission" date="2019-03" db="EMBL/GenBank/DDBJ databases">
        <title>An improved genome assembly of the fluke Schistosoma japonicum.</title>
        <authorList>
            <person name="Hu W."/>
            <person name="Luo F."/>
            <person name="Yin M."/>
            <person name="Mo X."/>
            <person name="Sun C."/>
            <person name="Wu Q."/>
            <person name="Zhu B."/>
            <person name="Xiang M."/>
            <person name="Wang J."/>
            <person name="Wang Y."/>
            <person name="Zhang T."/>
            <person name="Xu B."/>
            <person name="Zheng H."/>
            <person name="Feng Z."/>
        </authorList>
    </citation>
    <scope>NUCLEOTIDE SEQUENCE [LARGE SCALE GENOMIC DNA]</scope>
    <source>
        <strain evidence="4">HuSjv2</strain>
        <tissue evidence="4">Worms</tissue>
    </source>
</reference>
<keyword evidence="2" id="KW-0812">Transmembrane</keyword>
<name>A0A4Z2CWD3_SCHJA</name>
<dbReference type="Proteomes" id="UP000311919">
    <property type="component" value="Unassembled WGS sequence"/>
</dbReference>
<keyword evidence="1" id="KW-0175">Coiled coil</keyword>
<feature type="transmembrane region" description="Helical" evidence="2">
    <location>
        <begin position="104"/>
        <end position="123"/>
    </location>
</feature>
<keyword evidence="3" id="KW-0732">Signal</keyword>
<dbReference type="AlphaFoldDB" id="A0A4Z2CWD3"/>
<proteinExistence type="predicted"/>
<gene>
    <name evidence="4" type="ORF">EWB00_006907</name>
</gene>
<comment type="caution">
    <text evidence="4">The sequence shown here is derived from an EMBL/GenBank/DDBJ whole genome shotgun (WGS) entry which is preliminary data.</text>
</comment>
<accession>A0A4Z2CWD3</accession>
<feature type="chain" id="PRO_5021419226" evidence="3">
    <location>
        <begin position="18"/>
        <end position="124"/>
    </location>
</feature>
<protein>
    <submittedName>
        <fullName evidence="4">Uncharacterized protein</fullName>
    </submittedName>
</protein>
<sequence length="124" mass="15188">MIYRLVTIWMCIHFIQSLDTNTHNLTNTEDLQHNEHLTSYEGDELPGYNNEHYQYPYSDEDYINRNEQFIMQEIYERYKRLQEELEDLTRRIEKIKPINSANKYTYNKLVFSLCIVLLIIVRFK</sequence>
<keyword evidence="2" id="KW-0472">Membrane</keyword>
<feature type="coiled-coil region" evidence="1">
    <location>
        <begin position="71"/>
        <end position="98"/>
    </location>
</feature>